<evidence type="ECO:0000313" key="2">
    <source>
        <dbReference type="EMBL" id="MFD1205910.1"/>
    </source>
</evidence>
<proteinExistence type="predicted"/>
<evidence type="ECO:0000313" key="3">
    <source>
        <dbReference type="Proteomes" id="UP001597231"/>
    </source>
</evidence>
<gene>
    <name evidence="2" type="ORF">ACFQ38_12495</name>
</gene>
<dbReference type="Proteomes" id="UP001597231">
    <property type="component" value="Unassembled WGS sequence"/>
</dbReference>
<keyword evidence="3" id="KW-1185">Reference proteome</keyword>
<keyword evidence="1" id="KW-0812">Transmembrane</keyword>
<dbReference type="RefSeq" id="WP_381481234.1">
    <property type="nucleotide sequence ID" value="NZ_JBHTLT010000100.1"/>
</dbReference>
<keyword evidence="1" id="KW-0472">Membrane</keyword>
<reference evidence="3" key="1">
    <citation type="journal article" date="2019" name="Int. J. Syst. Evol. Microbiol.">
        <title>The Global Catalogue of Microorganisms (GCM) 10K type strain sequencing project: providing services to taxonomists for standard genome sequencing and annotation.</title>
        <authorList>
            <consortium name="The Broad Institute Genomics Platform"/>
            <consortium name="The Broad Institute Genome Sequencing Center for Infectious Disease"/>
            <person name="Wu L."/>
            <person name="Ma J."/>
        </authorList>
    </citation>
    <scope>NUCLEOTIDE SEQUENCE [LARGE SCALE GENOMIC DNA]</scope>
    <source>
        <strain evidence="3">CCUG 53915</strain>
    </source>
</reference>
<comment type="caution">
    <text evidence="2">The sequence shown here is derived from an EMBL/GenBank/DDBJ whole genome shotgun (WGS) entry which is preliminary data.</text>
</comment>
<protein>
    <recommendedName>
        <fullName evidence="4">Lipoprotein</fullName>
    </recommendedName>
</protein>
<organism evidence="2 3">
    <name type="scientific">Sporosarcina contaminans</name>
    <dbReference type="NCBI Taxonomy" id="633403"/>
    <lineage>
        <taxon>Bacteria</taxon>
        <taxon>Bacillati</taxon>
        <taxon>Bacillota</taxon>
        <taxon>Bacilli</taxon>
        <taxon>Bacillales</taxon>
        <taxon>Caryophanaceae</taxon>
        <taxon>Sporosarcina</taxon>
    </lineage>
</organism>
<feature type="transmembrane region" description="Helical" evidence="1">
    <location>
        <begin position="6"/>
        <end position="24"/>
    </location>
</feature>
<keyword evidence="1" id="KW-1133">Transmembrane helix</keyword>
<dbReference type="EMBL" id="JBHTLT010000100">
    <property type="protein sequence ID" value="MFD1205910.1"/>
    <property type="molecule type" value="Genomic_DNA"/>
</dbReference>
<name>A0ABW3TYU4_9BACL</name>
<sequence>MNKKWLIGGLICLIAIICVSFFAFNRQSSISTLSYKTLPPQLIETTKTILYFSTTADQDMNRDGLSFAVFVDNKGDTDIYEMEGLELGTVLATNDAFFMEDRSNVFLINSTGLKTFPMETEEHTGEVTGFQDGLFYSVNNSGFTQDGGYSSRVRFGDENGFDTMSIPYYLHMSGIADGELLMVTDESEESEEISLQRMPLQRDIEIEKIVSLGPLGERLGLSPILKENSMYYMIMSDTEKLTSEIYAVNEQTKSVTTIPFFTFKDAEDYRLRIPFNLRNASAIHNGILYYVDGIGEVHLYNTITNTVEPSFFIEGIDEASPYMAEQTFFKDGNLYVFRYDADAGDEKTRSHVIDTYDLSSQKRTNKLTIEDIDSMYTYAKQKGKQITSYDFFVR</sequence>
<evidence type="ECO:0008006" key="4">
    <source>
        <dbReference type="Google" id="ProtNLM"/>
    </source>
</evidence>
<evidence type="ECO:0000256" key="1">
    <source>
        <dbReference type="SAM" id="Phobius"/>
    </source>
</evidence>
<accession>A0ABW3TYU4</accession>